<accession>A0A8C6AFF7</accession>
<dbReference type="Proteomes" id="UP000694407">
    <property type="component" value="Unplaced"/>
</dbReference>
<organism evidence="1 2">
    <name type="scientific">Marmota marmota marmota</name>
    <name type="common">Alpine marmot</name>
    <dbReference type="NCBI Taxonomy" id="9994"/>
    <lineage>
        <taxon>Eukaryota</taxon>
        <taxon>Metazoa</taxon>
        <taxon>Chordata</taxon>
        <taxon>Craniata</taxon>
        <taxon>Vertebrata</taxon>
        <taxon>Euteleostomi</taxon>
        <taxon>Mammalia</taxon>
        <taxon>Eutheria</taxon>
        <taxon>Euarchontoglires</taxon>
        <taxon>Glires</taxon>
        <taxon>Rodentia</taxon>
        <taxon>Sciuromorpha</taxon>
        <taxon>Sciuridae</taxon>
        <taxon>Xerinae</taxon>
        <taxon>Marmotini</taxon>
        <taxon>Marmota</taxon>
    </lineage>
</organism>
<evidence type="ECO:0000313" key="2">
    <source>
        <dbReference type="Proteomes" id="UP000694407"/>
    </source>
</evidence>
<keyword evidence="2" id="KW-1185">Reference proteome</keyword>
<protein>
    <submittedName>
        <fullName evidence="1">Uncharacterized protein</fullName>
    </submittedName>
</protein>
<reference evidence="1" key="2">
    <citation type="submission" date="2025-09" db="UniProtKB">
        <authorList>
            <consortium name="Ensembl"/>
        </authorList>
    </citation>
    <scope>IDENTIFICATION</scope>
</reference>
<dbReference type="AlphaFoldDB" id="A0A8C6AFF7"/>
<name>A0A8C6AFF7_MARMA</name>
<sequence>MFLKCILPKSPMSLLRVCLFVISQMILQNPLVEKALVKRPLKISLLMILKMREFSVLQSFRSSLKLFMNSYRFCLKYLSVN</sequence>
<dbReference type="Ensembl" id="ENSMMMT00000031138.1">
    <property type="protein sequence ID" value="ENSMMMP00000027529.1"/>
    <property type="gene ID" value="ENSMMMG00000024036.1"/>
</dbReference>
<reference evidence="1" key="1">
    <citation type="submission" date="2025-08" db="UniProtKB">
        <authorList>
            <consortium name="Ensembl"/>
        </authorList>
    </citation>
    <scope>IDENTIFICATION</scope>
</reference>
<proteinExistence type="predicted"/>
<evidence type="ECO:0000313" key="1">
    <source>
        <dbReference type="Ensembl" id="ENSMMMP00000027529.1"/>
    </source>
</evidence>